<evidence type="ECO:0000313" key="8">
    <source>
        <dbReference type="Proteomes" id="UP000619376"/>
    </source>
</evidence>
<evidence type="ECO:0000313" key="7">
    <source>
        <dbReference type="Proteomes" id="UP000539473"/>
    </source>
</evidence>
<gene>
    <name evidence="5" type="ORF">GCM10017781_32690</name>
    <name evidence="6" type="ORF">HNQ07_003529</name>
</gene>
<evidence type="ECO:0000313" key="5">
    <source>
        <dbReference type="EMBL" id="GHF53868.1"/>
    </source>
</evidence>
<keyword evidence="3" id="KW-0274">FAD</keyword>
<dbReference type="EMBL" id="BNAJ01000009">
    <property type="protein sequence ID" value="GHF53868.1"/>
    <property type="molecule type" value="Genomic_DNA"/>
</dbReference>
<dbReference type="PANTHER" id="PTHR43004">
    <property type="entry name" value="TRK SYSTEM POTASSIUM UPTAKE PROTEIN"/>
    <property type="match status" value="1"/>
</dbReference>
<dbReference type="AlphaFoldDB" id="A0A7W8KHS6"/>
<evidence type="ECO:0000259" key="4">
    <source>
        <dbReference type="Pfam" id="PF01494"/>
    </source>
</evidence>
<dbReference type="InterPro" id="IPR050641">
    <property type="entry name" value="RIFMO-like"/>
</dbReference>
<keyword evidence="8" id="KW-1185">Reference proteome</keyword>
<dbReference type="Gene3D" id="3.30.70.2450">
    <property type="match status" value="1"/>
</dbReference>
<dbReference type="Gene3D" id="3.40.30.120">
    <property type="match status" value="1"/>
</dbReference>
<feature type="domain" description="FAD-binding" evidence="4">
    <location>
        <begin position="18"/>
        <end position="348"/>
    </location>
</feature>
<evidence type="ECO:0000256" key="3">
    <source>
        <dbReference type="ARBA" id="ARBA00022827"/>
    </source>
</evidence>
<reference evidence="8" key="2">
    <citation type="journal article" date="2019" name="Int. J. Syst. Evol. Microbiol.">
        <title>The Global Catalogue of Microorganisms (GCM) 10K type strain sequencing project: providing services to taxonomists for standard genome sequencing and annotation.</title>
        <authorList>
            <consortium name="The Broad Institute Genomics Platform"/>
            <consortium name="The Broad Institute Genome Sequencing Center for Infectious Disease"/>
            <person name="Wu L."/>
            <person name="Ma J."/>
        </authorList>
    </citation>
    <scope>NUCLEOTIDE SEQUENCE [LARGE SCALE GENOMIC DNA]</scope>
    <source>
        <strain evidence="8">CGMCC 1.18437</strain>
    </source>
</reference>
<evidence type="ECO:0000313" key="6">
    <source>
        <dbReference type="EMBL" id="MBB5378028.1"/>
    </source>
</evidence>
<name>A0A7W8KHS6_9DEIO</name>
<sequence length="521" mass="56890">MTMTAQDRPRPSRPVAPDVLIAGAGPTGLMLALWLTRLGVRVRIADLKPGPVRETRAIALQARSLEFYDQLGLAPEVLHHGRPFDAINVFVRGQWNTRIDLHGVGRDVTPYPYLYIFTQDQNEALLVHHLEALGVTVDWETAVSGVTQDDAGVHAVLSRGDHQEFVRAAYIAACDGARSAVRQALGIALSGGTYEERFYVADVQLGGRVIDGEVNLALDDQTFLATFPMGERGRHRVVGQVPPGAGEHPEFEVVRPQIEASGLAEVGHLHWFSTYKVHHRVADRFQLGRAFILGDAGHVHTPVGGQGMNTGLGDAINLSWKLAQALRGSPGALETYEAERRPFALSLVGTTDRVFTGVVSEGALARFVRLEAVPRLLPLLTRPRPVRRQAFRIVSQTRLHYPDSPLSVGQAGRVRGGTRLPWVPLTEGSNFDVLRSLTWQVHVYGAASPDVVTWCGRRGVPLHVFPWSPAAQRAGLAEDAVYVVRPDGYVGLAQASPDGAALDTYAQRWLAPELDRQEVNA</sequence>
<dbReference type="RefSeq" id="WP_221275177.1">
    <property type="nucleotide sequence ID" value="NZ_BNAJ01000009.1"/>
</dbReference>
<reference evidence="5" key="4">
    <citation type="submission" date="2024-05" db="EMBL/GenBank/DDBJ databases">
        <authorList>
            <person name="Sun Q."/>
            <person name="Zhou Y."/>
        </authorList>
    </citation>
    <scope>NUCLEOTIDE SEQUENCE</scope>
    <source>
        <strain evidence="5">CGMCC 1.18437</strain>
    </source>
</reference>
<dbReference type="PRINTS" id="PR00420">
    <property type="entry name" value="RNGMNOXGNASE"/>
</dbReference>
<evidence type="ECO:0000256" key="2">
    <source>
        <dbReference type="ARBA" id="ARBA00022630"/>
    </source>
</evidence>
<comment type="cofactor">
    <cofactor evidence="1">
        <name>FAD</name>
        <dbReference type="ChEBI" id="CHEBI:57692"/>
    </cofactor>
</comment>
<dbReference type="EMBL" id="JACHFK010000010">
    <property type="protein sequence ID" value="MBB5378028.1"/>
    <property type="molecule type" value="Genomic_DNA"/>
</dbReference>
<dbReference type="GO" id="GO:0071949">
    <property type="term" value="F:FAD binding"/>
    <property type="evidence" value="ECO:0007669"/>
    <property type="project" value="InterPro"/>
</dbReference>
<dbReference type="InterPro" id="IPR002938">
    <property type="entry name" value="FAD-bd"/>
</dbReference>
<dbReference type="InterPro" id="IPR036188">
    <property type="entry name" value="FAD/NAD-bd_sf"/>
</dbReference>
<dbReference type="Proteomes" id="UP000619376">
    <property type="component" value="Unassembled WGS sequence"/>
</dbReference>
<evidence type="ECO:0000256" key="1">
    <source>
        <dbReference type="ARBA" id="ARBA00001974"/>
    </source>
</evidence>
<dbReference type="GO" id="GO:0016709">
    <property type="term" value="F:oxidoreductase activity, acting on paired donors, with incorporation or reduction of molecular oxygen, NAD(P)H as one donor, and incorporation of one atom of oxygen"/>
    <property type="evidence" value="ECO:0007669"/>
    <property type="project" value="UniProtKB-ARBA"/>
</dbReference>
<dbReference type="PANTHER" id="PTHR43004:SF19">
    <property type="entry name" value="BINDING MONOOXYGENASE, PUTATIVE (JCVI)-RELATED"/>
    <property type="match status" value="1"/>
</dbReference>
<dbReference type="Pfam" id="PF01494">
    <property type="entry name" value="FAD_binding_3"/>
    <property type="match status" value="1"/>
</dbReference>
<accession>A0A7W8KHS6</accession>
<reference evidence="6 7" key="3">
    <citation type="submission" date="2020-08" db="EMBL/GenBank/DDBJ databases">
        <title>Genomic Encyclopedia of Type Strains, Phase IV (KMG-IV): sequencing the most valuable type-strain genomes for metagenomic binning, comparative biology and taxonomic classification.</title>
        <authorList>
            <person name="Goeker M."/>
        </authorList>
    </citation>
    <scope>NUCLEOTIDE SEQUENCE [LARGE SCALE GENOMIC DNA]</scope>
    <source>
        <strain evidence="6 7">DSM 27521</strain>
    </source>
</reference>
<proteinExistence type="predicted"/>
<comment type="caution">
    <text evidence="6">The sequence shown here is derived from an EMBL/GenBank/DDBJ whole genome shotgun (WGS) entry which is preliminary data.</text>
</comment>
<organism evidence="6 7">
    <name type="scientific">Deinococcus metalli</name>
    <dbReference type="NCBI Taxonomy" id="1141878"/>
    <lineage>
        <taxon>Bacteria</taxon>
        <taxon>Thermotogati</taxon>
        <taxon>Deinococcota</taxon>
        <taxon>Deinococci</taxon>
        <taxon>Deinococcales</taxon>
        <taxon>Deinococcaceae</taxon>
        <taxon>Deinococcus</taxon>
    </lineage>
</organism>
<keyword evidence="2" id="KW-0285">Flavoprotein</keyword>
<dbReference type="Gene3D" id="3.50.50.60">
    <property type="entry name" value="FAD/NAD(P)-binding domain"/>
    <property type="match status" value="1"/>
</dbReference>
<reference evidence="5" key="1">
    <citation type="journal article" date="2014" name="Int. J. Syst. Evol. Microbiol.">
        <title>Complete genome of a new Firmicutes species belonging to the dominant human colonic microbiota ('Ruminococcus bicirculans') reveals two chromosomes and a selective capacity to utilize plant glucans.</title>
        <authorList>
            <consortium name="NISC Comparative Sequencing Program"/>
            <person name="Wegmann U."/>
            <person name="Louis P."/>
            <person name="Goesmann A."/>
            <person name="Henrissat B."/>
            <person name="Duncan S.H."/>
            <person name="Flint H.J."/>
        </authorList>
    </citation>
    <scope>NUCLEOTIDE SEQUENCE</scope>
    <source>
        <strain evidence="5">CGMCC 1.18437</strain>
    </source>
</reference>
<dbReference type="Proteomes" id="UP000539473">
    <property type="component" value="Unassembled WGS sequence"/>
</dbReference>
<dbReference type="SUPFAM" id="SSF51905">
    <property type="entry name" value="FAD/NAD(P)-binding domain"/>
    <property type="match status" value="1"/>
</dbReference>
<protein>
    <submittedName>
        <fullName evidence="5 6">2-polyprenyl-6-methoxyphenol hydroxylase</fullName>
    </submittedName>
</protein>